<feature type="transmembrane region" description="Helical" evidence="6">
    <location>
        <begin position="76"/>
        <end position="94"/>
    </location>
</feature>
<feature type="transmembrane region" description="Helical" evidence="6">
    <location>
        <begin position="44"/>
        <end position="69"/>
    </location>
</feature>
<dbReference type="Pfam" id="PF02653">
    <property type="entry name" value="BPD_transp_2"/>
    <property type="match status" value="1"/>
</dbReference>
<dbReference type="PANTHER" id="PTHR30482:SF10">
    <property type="entry name" value="HIGH-AFFINITY BRANCHED-CHAIN AMINO ACID TRANSPORT PROTEIN BRAE"/>
    <property type="match status" value="1"/>
</dbReference>
<dbReference type="EMBL" id="CP030918">
    <property type="protein sequence ID" value="AXC49917.1"/>
    <property type="molecule type" value="Genomic_DNA"/>
</dbReference>
<dbReference type="OrthoDB" id="9810505at2"/>
<dbReference type="InterPro" id="IPR001851">
    <property type="entry name" value="ABC_transp_permease"/>
</dbReference>
<protein>
    <submittedName>
        <fullName evidence="7">Branched-chain amino acid ABC transporter permease</fullName>
    </submittedName>
</protein>
<keyword evidence="2" id="KW-1003">Cell membrane</keyword>
<dbReference type="InterPro" id="IPR043428">
    <property type="entry name" value="LivM-like"/>
</dbReference>
<evidence type="ECO:0000256" key="6">
    <source>
        <dbReference type="SAM" id="Phobius"/>
    </source>
</evidence>
<feature type="transmembrane region" description="Helical" evidence="6">
    <location>
        <begin position="126"/>
        <end position="145"/>
    </location>
</feature>
<feature type="transmembrane region" description="Helical" evidence="6">
    <location>
        <begin position="100"/>
        <end position="119"/>
    </location>
</feature>
<feature type="transmembrane region" description="Helical" evidence="6">
    <location>
        <begin position="268"/>
        <end position="293"/>
    </location>
</feature>
<evidence type="ECO:0000313" key="7">
    <source>
        <dbReference type="EMBL" id="AXC49917.1"/>
    </source>
</evidence>
<dbReference type="GO" id="GO:0015658">
    <property type="term" value="F:branched-chain amino acid transmembrane transporter activity"/>
    <property type="evidence" value="ECO:0007669"/>
    <property type="project" value="InterPro"/>
</dbReference>
<evidence type="ECO:0000256" key="1">
    <source>
        <dbReference type="ARBA" id="ARBA00004651"/>
    </source>
</evidence>
<keyword evidence="8" id="KW-1185">Reference proteome</keyword>
<comment type="subcellular location">
    <subcellularLocation>
        <location evidence="1">Cell membrane</location>
        <topology evidence="1">Multi-pass membrane protein</topology>
    </subcellularLocation>
</comment>
<organism evidence="7 8">
    <name type="scientific">Paracoccus suum</name>
    <dbReference type="NCBI Taxonomy" id="2259340"/>
    <lineage>
        <taxon>Bacteria</taxon>
        <taxon>Pseudomonadati</taxon>
        <taxon>Pseudomonadota</taxon>
        <taxon>Alphaproteobacteria</taxon>
        <taxon>Rhodobacterales</taxon>
        <taxon>Paracoccaceae</taxon>
        <taxon>Paracoccus</taxon>
    </lineage>
</organism>
<proteinExistence type="predicted"/>
<evidence type="ECO:0000256" key="5">
    <source>
        <dbReference type="ARBA" id="ARBA00023136"/>
    </source>
</evidence>
<dbReference type="AlphaFoldDB" id="A0A344PKL2"/>
<keyword evidence="3 6" id="KW-0812">Transmembrane</keyword>
<feature type="transmembrane region" description="Helical" evidence="6">
    <location>
        <begin position="305"/>
        <end position="327"/>
    </location>
</feature>
<sequence>MASSADARARTMTEMLGRRPGLTLLAMLALLAALPVIVHDPYPLHIMTLFLLFAIFASGWNLTLGILGLKTLGHHAFFAIGAYASAMLSFYAGISPWLTIWAGAATAMLAGLLIGIPILRIRSMPHVAIVTLAFAEIVRLVLANLKDWTRGELGFWGIEAMPSLHLGGTELAFGTGKPLGSYLLALVFFALVHVGLLALLRGRVGLTLVAMRDSETAAESLGVDLTRWKLGAFALSAAIVGFSGALYAHYVQILTPTSTVGPEMLVSLLAMIIVGGVGRFLGPVLGAALLTVLGEVLREFGDYRMLLYGGIVVLFVLAAPRGIAGWLDAISLWRADRKPS</sequence>
<dbReference type="GO" id="GO:0005886">
    <property type="term" value="C:plasma membrane"/>
    <property type="evidence" value="ECO:0007669"/>
    <property type="project" value="UniProtKB-SubCell"/>
</dbReference>
<reference evidence="8" key="1">
    <citation type="submission" date="2018-07" db="EMBL/GenBank/DDBJ databases">
        <title>Genome sequencing of Paracoccus sp. SC2-6.</title>
        <authorList>
            <person name="Heo J."/>
            <person name="Kim S.-J."/>
            <person name="Kwon S.-W."/>
        </authorList>
    </citation>
    <scope>NUCLEOTIDE SEQUENCE [LARGE SCALE GENOMIC DNA]</scope>
    <source>
        <strain evidence="8">SC2-6</strain>
    </source>
</reference>
<dbReference type="PANTHER" id="PTHR30482">
    <property type="entry name" value="HIGH-AFFINITY BRANCHED-CHAIN AMINO ACID TRANSPORT SYSTEM PERMEASE"/>
    <property type="match status" value="1"/>
</dbReference>
<evidence type="ECO:0000256" key="3">
    <source>
        <dbReference type="ARBA" id="ARBA00022692"/>
    </source>
</evidence>
<feature type="transmembrane region" description="Helical" evidence="6">
    <location>
        <begin position="21"/>
        <end position="38"/>
    </location>
</feature>
<evidence type="ECO:0000256" key="4">
    <source>
        <dbReference type="ARBA" id="ARBA00022989"/>
    </source>
</evidence>
<dbReference type="CDD" id="cd06581">
    <property type="entry name" value="TM_PBP1_LivM_like"/>
    <property type="match status" value="1"/>
</dbReference>
<accession>A0A344PKL2</accession>
<feature type="transmembrane region" description="Helical" evidence="6">
    <location>
        <begin position="179"/>
        <end position="200"/>
    </location>
</feature>
<dbReference type="Proteomes" id="UP000252023">
    <property type="component" value="Chromosome"/>
</dbReference>
<dbReference type="KEGG" id="pars:DRW48_09635"/>
<name>A0A344PKL2_9RHOB</name>
<feature type="transmembrane region" description="Helical" evidence="6">
    <location>
        <begin position="230"/>
        <end position="248"/>
    </location>
</feature>
<keyword evidence="5 6" id="KW-0472">Membrane</keyword>
<evidence type="ECO:0000313" key="8">
    <source>
        <dbReference type="Proteomes" id="UP000252023"/>
    </source>
</evidence>
<evidence type="ECO:0000256" key="2">
    <source>
        <dbReference type="ARBA" id="ARBA00022475"/>
    </source>
</evidence>
<keyword evidence="4 6" id="KW-1133">Transmembrane helix</keyword>
<gene>
    <name evidence="7" type="ORF">DRW48_09635</name>
</gene>